<protein>
    <recommendedName>
        <fullName evidence="4">PH domain-containing protein</fullName>
    </recommendedName>
</protein>
<dbReference type="Proteomes" id="UP000542742">
    <property type="component" value="Unassembled WGS sequence"/>
</dbReference>
<dbReference type="AlphaFoldDB" id="A0A7W7CUJ8"/>
<keyword evidence="1" id="KW-0812">Transmembrane</keyword>
<proteinExistence type="predicted"/>
<evidence type="ECO:0000256" key="1">
    <source>
        <dbReference type="SAM" id="Phobius"/>
    </source>
</evidence>
<sequence length="173" mass="19194">MRSDRRTFRRVEKQALAVIGCWVAFAPVAFWLMLPNVAMAGWFVLGLTCALWLTGPVVSVTVTRQEVVVRNTFHTWRIGRSLISRSDDIDDTELRIAGHPAVDVSAFDKFYSPRITGSHKPATPGTGWFGTTLAEVPALPDDGRRRLGPHWSNLLLALIAVAGFVEAWRLAPQ</sequence>
<evidence type="ECO:0000313" key="3">
    <source>
        <dbReference type="Proteomes" id="UP000542742"/>
    </source>
</evidence>
<comment type="caution">
    <text evidence="2">The sequence shown here is derived from an EMBL/GenBank/DDBJ whole genome shotgun (WGS) entry which is preliminary data.</text>
</comment>
<feature type="transmembrane region" description="Helical" evidence="1">
    <location>
        <begin position="15"/>
        <end position="34"/>
    </location>
</feature>
<organism evidence="2 3">
    <name type="scientific">Paractinoplanes abujensis</name>
    <dbReference type="NCBI Taxonomy" id="882441"/>
    <lineage>
        <taxon>Bacteria</taxon>
        <taxon>Bacillati</taxon>
        <taxon>Actinomycetota</taxon>
        <taxon>Actinomycetes</taxon>
        <taxon>Micromonosporales</taxon>
        <taxon>Micromonosporaceae</taxon>
        <taxon>Paractinoplanes</taxon>
    </lineage>
</organism>
<reference evidence="2 3" key="1">
    <citation type="submission" date="2020-08" db="EMBL/GenBank/DDBJ databases">
        <title>Sequencing the genomes of 1000 actinobacteria strains.</title>
        <authorList>
            <person name="Klenk H.-P."/>
        </authorList>
    </citation>
    <scope>NUCLEOTIDE SEQUENCE [LARGE SCALE GENOMIC DNA]</scope>
    <source>
        <strain evidence="2 3">DSM 45518</strain>
    </source>
</reference>
<feature type="transmembrane region" description="Helical" evidence="1">
    <location>
        <begin position="40"/>
        <end position="62"/>
    </location>
</feature>
<feature type="transmembrane region" description="Helical" evidence="1">
    <location>
        <begin position="154"/>
        <end position="171"/>
    </location>
</feature>
<dbReference type="EMBL" id="JACHMF010000001">
    <property type="protein sequence ID" value="MBB4693680.1"/>
    <property type="molecule type" value="Genomic_DNA"/>
</dbReference>
<keyword evidence="3" id="KW-1185">Reference proteome</keyword>
<accession>A0A7W7CUJ8</accession>
<name>A0A7W7CUJ8_9ACTN</name>
<keyword evidence="1" id="KW-1133">Transmembrane helix</keyword>
<evidence type="ECO:0008006" key="4">
    <source>
        <dbReference type="Google" id="ProtNLM"/>
    </source>
</evidence>
<gene>
    <name evidence="2" type="ORF">BKA14_003828</name>
</gene>
<dbReference type="RefSeq" id="WP_184952269.1">
    <property type="nucleotide sequence ID" value="NZ_BOMC01000055.1"/>
</dbReference>
<keyword evidence="1" id="KW-0472">Membrane</keyword>
<evidence type="ECO:0000313" key="2">
    <source>
        <dbReference type="EMBL" id="MBB4693680.1"/>
    </source>
</evidence>